<name>A0A6J7QQE9_9ZZZZ</name>
<protein>
    <submittedName>
        <fullName evidence="1">Unannotated protein</fullName>
    </submittedName>
</protein>
<gene>
    <name evidence="1" type="ORF">UFOPK4125_00275</name>
</gene>
<accession>A0A6J7QQE9</accession>
<proteinExistence type="predicted"/>
<evidence type="ECO:0000313" key="1">
    <source>
        <dbReference type="EMBL" id="CAB5017913.1"/>
    </source>
</evidence>
<sequence length="102" mass="11090">MAKAFSITSFGTRIFLGVTPSNSVANLINSLSSPDLTRASIGSTNFKALATSMAARGNRAAYSLLLSTFPRRSTWRITFKLYSAASSRLKLCLARENLRLVI</sequence>
<organism evidence="1">
    <name type="scientific">freshwater metagenome</name>
    <dbReference type="NCBI Taxonomy" id="449393"/>
    <lineage>
        <taxon>unclassified sequences</taxon>
        <taxon>metagenomes</taxon>
        <taxon>ecological metagenomes</taxon>
    </lineage>
</organism>
<reference evidence="1" key="1">
    <citation type="submission" date="2020-05" db="EMBL/GenBank/DDBJ databases">
        <authorList>
            <person name="Chiriac C."/>
            <person name="Salcher M."/>
            <person name="Ghai R."/>
            <person name="Kavagutti S V."/>
        </authorList>
    </citation>
    <scope>NUCLEOTIDE SEQUENCE</scope>
</reference>
<dbReference type="AlphaFoldDB" id="A0A6J7QQE9"/>
<dbReference type="EMBL" id="CAFBPR010000029">
    <property type="protein sequence ID" value="CAB5017913.1"/>
    <property type="molecule type" value="Genomic_DNA"/>
</dbReference>